<evidence type="ECO:0000259" key="1">
    <source>
        <dbReference type="Pfam" id="PF02464"/>
    </source>
</evidence>
<gene>
    <name evidence="2" type="ORF">ETSY2_28855</name>
</gene>
<accession>W4M473</accession>
<dbReference type="InterPro" id="IPR036653">
    <property type="entry name" value="CinA-like_C"/>
</dbReference>
<sequence>KLQSLGMDTEIMDRYGAVSPETAQAMAVGLQGICQADIVLAETGIAGPIRGRSPKPLGSTCFAMYTPTGMVTEEQCFEGGRETIQAKITEHALDMIVRYLTQS</sequence>
<dbReference type="SUPFAM" id="SSF142433">
    <property type="entry name" value="CinA-like"/>
    <property type="match status" value="1"/>
</dbReference>
<keyword evidence="3" id="KW-1185">Reference proteome</keyword>
<dbReference type="Proteomes" id="UP000019140">
    <property type="component" value="Unassembled WGS sequence"/>
</dbReference>
<evidence type="ECO:0000313" key="3">
    <source>
        <dbReference type="Proteomes" id="UP000019140"/>
    </source>
</evidence>
<dbReference type="InterPro" id="IPR008136">
    <property type="entry name" value="CinA_C"/>
</dbReference>
<organism evidence="2 3">
    <name type="scientific">Candidatus Entotheonella gemina</name>
    <dbReference type="NCBI Taxonomy" id="1429439"/>
    <lineage>
        <taxon>Bacteria</taxon>
        <taxon>Pseudomonadati</taxon>
        <taxon>Nitrospinota/Tectimicrobiota group</taxon>
        <taxon>Candidatus Tectimicrobiota</taxon>
        <taxon>Candidatus Entotheonellia</taxon>
        <taxon>Candidatus Entotheonellales</taxon>
        <taxon>Candidatus Entotheonellaceae</taxon>
        <taxon>Candidatus Entotheonella</taxon>
    </lineage>
</organism>
<comment type="caution">
    <text evidence="2">The sequence shown here is derived from an EMBL/GenBank/DDBJ whole genome shotgun (WGS) entry which is preliminary data.</text>
</comment>
<dbReference type="EMBL" id="AZHX01001226">
    <property type="protein sequence ID" value="ETX04427.1"/>
    <property type="molecule type" value="Genomic_DNA"/>
</dbReference>
<dbReference type="HOGENOM" id="CLU_2255667_0_0_7"/>
<feature type="domain" description="CinA C-terminal" evidence="1">
    <location>
        <begin position="2"/>
        <end position="99"/>
    </location>
</feature>
<dbReference type="Pfam" id="PF02464">
    <property type="entry name" value="CinA"/>
    <property type="match status" value="1"/>
</dbReference>
<protein>
    <recommendedName>
        <fullName evidence="1">CinA C-terminal domain-containing protein</fullName>
    </recommendedName>
</protein>
<name>W4M473_9BACT</name>
<dbReference type="AlphaFoldDB" id="W4M473"/>
<evidence type="ECO:0000313" key="2">
    <source>
        <dbReference type="EMBL" id="ETX04427.1"/>
    </source>
</evidence>
<proteinExistence type="predicted"/>
<dbReference type="Gene3D" id="3.90.950.20">
    <property type="entry name" value="CinA-like"/>
    <property type="match status" value="1"/>
</dbReference>
<feature type="non-terminal residue" evidence="2">
    <location>
        <position position="1"/>
    </location>
</feature>
<reference evidence="2 3" key="1">
    <citation type="journal article" date="2014" name="Nature">
        <title>An environmental bacterial taxon with a large and distinct metabolic repertoire.</title>
        <authorList>
            <person name="Wilson M.C."/>
            <person name="Mori T."/>
            <person name="Ruckert C."/>
            <person name="Uria A.R."/>
            <person name="Helf M.J."/>
            <person name="Takada K."/>
            <person name="Gernert C."/>
            <person name="Steffens U.A."/>
            <person name="Heycke N."/>
            <person name="Schmitt S."/>
            <person name="Rinke C."/>
            <person name="Helfrich E.J."/>
            <person name="Brachmann A.O."/>
            <person name="Gurgui C."/>
            <person name="Wakimoto T."/>
            <person name="Kracht M."/>
            <person name="Crusemann M."/>
            <person name="Hentschel U."/>
            <person name="Abe I."/>
            <person name="Matsunaga S."/>
            <person name="Kalinowski J."/>
            <person name="Takeyama H."/>
            <person name="Piel J."/>
        </authorList>
    </citation>
    <scope>NUCLEOTIDE SEQUENCE [LARGE SCALE GENOMIC DNA]</scope>
    <source>
        <strain evidence="3">TSY2</strain>
    </source>
</reference>